<comment type="caution">
    <text evidence="2">The sequence shown here is derived from an EMBL/GenBank/DDBJ whole genome shotgun (WGS) entry which is preliminary data.</text>
</comment>
<dbReference type="GeneID" id="68295278"/>
<evidence type="ECO:0000256" key="1">
    <source>
        <dbReference type="SAM" id="MobiDB-lite"/>
    </source>
</evidence>
<dbReference type="OrthoDB" id="3645851at2759"/>
<organism evidence="2 3">
    <name type="scientific">Cercospora kikuchii</name>
    <dbReference type="NCBI Taxonomy" id="84275"/>
    <lineage>
        <taxon>Eukaryota</taxon>
        <taxon>Fungi</taxon>
        <taxon>Dikarya</taxon>
        <taxon>Ascomycota</taxon>
        <taxon>Pezizomycotina</taxon>
        <taxon>Dothideomycetes</taxon>
        <taxon>Dothideomycetidae</taxon>
        <taxon>Mycosphaerellales</taxon>
        <taxon>Mycosphaerellaceae</taxon>
        <taxon>Cercospora</taxon>
    </lineage>
</organism>
<dbReference type="Proteomes" id="UP000825890">
    <property type="component" value="Unassembled WGS sequence"/>
</dbReference>
<accession>A0A9P3CPL3</accession>
<feature type="compositionally biased region" description="Polar residues" evidence="1">
    <location>
        <begin position="46"/>
        <end position="67"/>
    </location>
</feature>
<evidence type="ECO:0000313" key="3">
    <source>
        <dbReference type="Proteomes" id="UP000825890"/>
    </source>
</evidence>
<sequence>MAATVVTGPPVDQGMTEKFVVNTKPFLLEALKLFERQLTHRGKNDAASNVPAQPSAANATQNHSNTSSAIVEIATSTKKLTKSQRRVRLQRLRKTSDVDEARRLTSDILAEWNGCGLHVFEAMKILASFRTETISAVEMLFAVLEKLAQLWAKEQAAQKIWRQLKLDSGRAGRYIKSADRTLTQIICGHWQFNFKSNQVDSFDWSSVMFRSLRTFSTFSDHMAAPTKSNKSAFEGSKQIMLPSAGVTLRSVHEAQCSRLVVLKVAGEYLPQELIDMIVDEVSMRSIGFKVVVGVFSKYGSQFRCQMAKRIAVPANQPA</sequence>
<reference evidence="2 3" key="1">
    <citation type="submission" date="2021-01" db="EMBL/GenBank/DDBJ databases">
        <title>Cercospora kikuchii MAFF 305040 whole genome shotgun sequence.</title>
        <authorList>
            <person name="Kashiwa T."/>
            <person name="Suzuki T."/>
        </authorList>
    </citation>
    <scope>NUCLEOTIDE SEQUENCE [LARGE SCALE GENOMIC DNA]</scope>
    <source>
        <strain evidence="2 3">MAFF 305040</strain>
    </source>
</reference>
<gene>
    <name evidence="2" type="ORF">CKM354_000970300</name>
</gene>
<name>A0A9P3CPL3_9PEZI</name>
<feature type="region of interest" description="Disordered" evidence="1">
    <location>
        <begin position="42"/>
        <end position="67"/>
    </location>
</feature>
<proteinExistence type="predicted"/>
<keyword evidence="3" id="KW-1185">Reference proteome</keyword>
<protein>
    <submittedName>
        <fullName evidence="2">Uncharacterized protein</fullName>
    </submittedName>
</protein>
<dbReference type="AlphaFoldDB" id="A0A9P3CPL3"/>
<dbReference type="RefSeq" id="XP_044661070.1">
    <property type="nucleotide sequence ID" value="XM_044805135.1"/>
</dbReference>
<evidence type="ECO:0000313" key="2">
    <source>
        <dbReference type="EMBL" id="GIZ46583.1"/>
    </source>
</evidence>
<dbReference type="EMBL" id="BOLY01000006">
    <property type="protein sequence ID" value="GIZ46583.1"/>
    <property type="molecule type" value="Genomic_DNA"/>
</dbReference>